<proteinExistence type="predicted"/>
<gene>
    <name evidence="2" type="ordered locus">CPF_2009</name>
</gene>
<dbReference type="InterPro" id="IPR045375">
    <property type="entry name" value="Put_radical_SAM-like_N"/>
</dbReference>
<dbReference type="SUPFAM" id="SSF102114">
    <property type="entry name" value="Radical SAM enzymes"/>
    <property type="match status" value="1"/>
</dbReference>
<dbReference type="Proteomes" id="UP000001823">
    <property type="component" value="Chromosome"/>
</dbReference>
<feature type="domain" description="PDZ" evidence="1">
    <location>
        <begin position="1"/>
        <end position="36"/>
    </location>
</feature>
<dbReference type="PaxDb" id="195103-CPF_2009"/>
<evidence type="ECO:0000313" key="2">
    <source>
        <dbReference type="EMBL" id="ABG83691.1"/>
    </source>
</evidence>
<protein>
    <recommendedName>
        <fullName evidence="1">PDZ domain-containing protein</fullName>
    </recommendedName>
</protein>
<evidence type="ECO:0000313" key="3">
    <source>
        <dbReference type="Proteomes" id="UP000001823"/>
    </source>
</evidence>
<dbReference type="InterPro" id="IPR007549">
    <property type="entry name" value="DUF512"/>
</dbReference>
<dbReference type="InterPro" id="IPR036034">
    <property type="entry name" value="PDZ_sf"/>
</dbReference>
<dbReference type="HOGENOM" id="CLU_037396_0_0_9"/>
<dbReference type="PROSITE" id="PS50106">
    <property type="entry name" value="PDZ"/>
    <property type="match status" value="1"/>
</dbReference>
<keyword evidence="3" id="KW-1185">Reference proteome</keyword>
<dbReference type="RefSeq" id="WP_003458424.1">
    <property type="nucleotide sequence ID" value="NC_008261.1"/>
</dbReference>
<dbReference type="Gene3D" id="3.20.20.70">
    <property type="entry name" value="Aldolase class I"/>
    <property type="match status" value="1"/>
</dbReference>
<dbReference type="AlphaFoldDB" id="A0A0H2YRV6"/>
<dbReference type="EMBL" id="CP000246">
    <property type="protein sequence ID" value="ABG83691.1"/>
    <property type="molecule type" value="Genomic_DNA"/>
</dbReference>
<dbReference type="InterPro" id="IPR041489">
    <property type="entry name" value="PDZ_6"/>
</dbReference>
<evidence type="ECO:0000259" key="1">
    <source>
        <dbReference type="PROSITE" id="PS50106"/>
    </source>
</evidence>
<dbReference type="SUPFAM" id="SSF50156">
    <property type="entry name" value="PDZ domain-like"/>
    <property type="match status" value="1"/>
</dbReference>
<accession>A0A0H2YRV6</accession>
<name>A0A0H2YRV6_CLOP1</name>
<dbReference type="Pfam" id="PF17820">
    <property type="entry name" value="PDZ_6"/>
    <property type="match status" value="1"/>
</dbReference>
<sequence length="445" mass="50705">MKSRIAEVLPGGIGEELGFEKGDILLSINGTKVEDILDYRFLLADEYVEVEILKPNKEVWEFEIEKEYGEDLGVEFEEAILDKAKSCTNKCIFCFIDQLPKGMRKTLYFKDDDSRLSFLQGNFVTLTNMKDEDIDRIIKYRISPINVSVHTTNPDLRKKILNNRFAGNVYERLQKLAAAGITVNAQIVVMPGINNGDELVRTVEDLYKLRPSIENVAAVPIGITKFREGLADLEIYNKETAKEELDRIKVLQEKYMKEIGSPFVRLSDEFYVMADEEVPNEEFYNGYEQIEDGVGMIRLLRETMAVDIKNKLTKSGKGKFTLITGTSAFKELDQVCTDIREENNNIDIKCKVILNDFFGHTITVAGLLTGQDVIAQLKDNIDSEYLIMADNMFRKGYEPGDITQRIMLDDLTAKDIEERLGVKVIVCSYTGEDLIDLINEHCEEE</sequence>
<dbReference type="KEGG" id="cpf:CPF_2009"/>
<dbReference type="InterPro" id="IPR013785">
    <property type="entry name" value="Aldolase_TIM"/>
</dbReference>
<reference evidence="2 3" key="1">
    <citation type="journal article" date="2006" name="Genome Res.">
        <title>Skewed genomic variability in strains of the toxigenic bacterial pathogen, Clostridium perfringens.</title>
        <authorList>
            <person name="Myers G.S."/>
            <person name="Rasko D.A."/>
            <person name="Cheung J.K."/>
            <person name="Ravel J."/>
            <person name="Seshadri R."/>
            <person name="Deboy R.T."/>
            <person name="Ren Q."/>
            <person name="Varga J."/>
            <person name="Awad M.M."/>
            <person name="Brinkac L.M."/>
            <person name="Daugherty S.C."/>
            <person name="Haft D.H."/>
            <person name="Dodson R.J."/>
            <person name="Madupu R."/>
            <person name="Nelson W.C."/>
            <person name="Rosovitz M.J."/>
            <person name="Sullivan S.A."/>
            <person name="Khouri H."/>
            <person name="Dimitrov G.I."/>
            <person name="Watkins K.L."/>
            <person name="Mulligan S."/>
            <person name="Benton J."/>
            <person name="Radune D."/>
            <person name="Fisher D.J."/>
            <person name="Atkins H.S."/>
            <person name="Hiscox T."/>
            <person name="Jost B.H."/>
            <person name="Billington S.J."/>
            <person name="Songer J.G."/>
            <person name="McClane B.A."/>
            <person name="Titball R.W."/>
            <person name="Rood J.I."/>
            <person name="Melville S.B."/>
            <person name="Paulsen I.T."/>
        </authorList>
    </citation>
    <scope>NUCLEOTIDE SEQUENCE [LARGE SCALE GENOMIC DNA]</scope>
    <source>
        <strain evidence="3">ATCC 13124 / DSM 756 / JCM 1290 / NCIMB 6125 / NCTC 8237 / S 107 / Type A</strain>
    </source>
</reference>
<organism evidence="2 3">
    <name type="scientific">Clostridium perfringens (strain ATCC 13124 / DSM 756 / JCM 1290 / NCIMB 6125 / NCTC 8237 / Type A)</name>
    <dbReference type="NCBI Taxonomy" id="195103"/>
    <lineage>
        <taxon>Bacteria</taxon>
        <taxon>Bacillati</taxon>
        <taxon>Bacillota</taxon>
        <taxon>Clostridia</taxon>
        <taxon>Eubacteriales</taxon>
        <taxon>Clostridiaceae</taxon>
        <taxon>Clostridium</taxon>
    </lineage>
</organism>
<dbReference type="Pfam" id="PF19238">
    <property type="entry name" value="Radical_SAM_2"/>
    <property type="match status" value="1"/>
</dbReference>
<dbReference type="Pfam" id="PF04459">
    <property type="entry name" value="DUF512"/>
    <property type="match status" value="1"/>
</dbReference>
<dbReference type="Gene3D" id="2.30.42.10">
    <property type="match status" value="1"/>
</dbReference>
<dbReference type="InterPro" id="IPR058240">
    <property type="entry name" value="rSAM_sf"/>
</dbReference>
<dbReference type="STRING" id="195103.CPF_2009"/>
<dbReference type="eggNOG" id="COG1625">
    <property type="taxonomic scope" value="Bacteria"/>
</dbReference>
<dbReference type="InterPro" id="IPR001478">
    <property type="entry name" value="PDZ"/>
</dbReference>